<dbReference type="OrthoDB" id="1091124at2759"/>
<dbReference type="Proteomes" id="UP000585474">
    <property type="component" value="Unassembled WGS sequence"/>
</dbReference>
<evidence type="ECO:0008006" key="3">
    <source>
        <dbReference type="Google" id="ProtNLM"/>
    </source>
</evidence>
<sequence length="394" mass="44660">MKLEAAWNAKKTYWKQKARVLASVRKHEYLILPCLSSSTQAKNKFLVFKIEIESGVQIIEEFKVLFESAYLADSSMVVDNVIDLVDGKVTTEMNRKLTMQVTTKAIQQALFEMKPDKSLGYDGLRAAFYQHYWGTVGSQVCESDPNCAYSEGCLPYTENQSAFIGGRQITDNILIAHELMHYNHNKCQGKVGVAAFQLDMANAYDRVDWRYLEKIMLKLSSKFIQGVKIGRSCPQISHLLFSDDSVVDCRATKEDCASLGQILHLYEKASGQKISREKSSVFFSPNTTQEISVLKSTRRKSYWTVIVDVEKHGSGWSTPGTWRSAPFQGLRSHYHALDKELIYRKFNAANDECILSIPISSVQRQDCSLCYKWCCHCEVCVSLGQRSGRSRKAV</sequence>
<reference evidence="1 2" key="1">
    <citation type="submission" date="2019-07" db="EMBL/GenBank/DDBJ databases">
        <title>De Novo Assembly of kiwifruit Actinidia rufa.</title>
        <authorList>
            <person name="Sugita-Konishi S."/>
            <person name="Sato K."/>
            <person name="Mori E."/>
            <person name="Abe Y."/>
            <person name="Kisaki G."/>
            <person name="Hamano K."/>
            <person name="Suezawa K."/>
            <person name="Otani M."/>
            <person name="Fukuda T."/>
            <person name="Manabe T."/>
            <person name="Gomi K."/>
            <person name="Tabuchi M."/>
            <person name="Akimitsu K."/>
            <person name="Kataoka I."/>
        </authorList>
    </citation>
    <scope>NUCLEOTIDE SEQUENCE [LARGE SCALE GENOMIC DNA]</scope>
    <source>
        <strain evidence="2">cv. Fuchu</strain>
    </source>
</reference>
<evidence type="ECO:0000313" key="2">
    <source>
        <dbReference type="Proteomes" id="UP000585474"/>
    </source>
</evidence>
<dbReference type="AlphaFoldDB" id="A0A7J0EHT4"/>
<comment type="caution">
    <text evidence="1">The sequence shown here is derived from an EMBL/GenBank/DDBJ whole genome shotgun (WGS) entry which is preliminary data.</text>
</comment>
<dbReference type="PANTHER" id="PTHR46890">
    <property type="entry name" value="NON-LTR RETROLELEMENT REVERSE TRANSCRIPTASE-LIKE PROTEIN-RELATED"/>
    <property type="match status" value="1"/>
</dbReference>
<dbReference type="InterPro" id="IPR052343">
    <property type="entry name" value="Retrotransposon-Effector_Assoc"/>
</dbReference>
<protein>
    <recommendedName>
        <fullName evidence="3">Reverse transcriptase domain-containing protein</fullName>
    </recommendedName>
</protein>
<proteinExistence type="predicted"/>
<name>A0A7J0EHT4_9ERIC</name>
<dbReference type="EMBL" id="BJWL01000004">
    <property type="protein sequence ID" value="GFY85746.1"/>
    <property type="molecule type" value="Genomic_DNA"/>
</dbReference>
<organism evidence="1 2">
    <name type="scientific">Actinidia rufa</name>
    <dbReference type="NCBI Taxonomy" id="165716"/>
    <lineage>
        <taxon>Eukaryota</taxon>
        <taxon>Viridiplantae</taxon>
        <taxon>Streptophyta</taxon>
        <taxon>Embryophyta</taxon>
        <taxon>Tracheophyta</taxon>
        <taxon>Spermatophyta</taxon>
        <taxon>Magnoliopsida</taxon>
        <taxon>eudicotyledons</taxon>
        <taxon>Gunneridae</taxon>
        <taxon>Pentapetalae</taxon>
        <taxon>asterids</taxon>
        <taxon>Ericales</taxon>
        <taxon>Actinidiaceae</taxon>
        <taxon>Actinidia</taxon>
    </lineage>
</organism>
<evidence type="ECO:0000313" key="1">
    <source>
        <dbReference type="EMBL" id="GFY85746.1"/>
    </source>
</evidence>
<keyword evidence="2" id="KW-1185">Reference proteome</keyword>
<accession>A0A7J0EHT4</accession>
<gene>
    <name evidence="1" type="ORF">Acr_04g0004840</name>
</gene>
<dbReference type="PANTHER" id="PTHR46890:SF48">
    <property type="entry name" value="RNA-DIRECTED DNA POLYMERASE"/>
    <property type="match status" value="1"/>
</dbReference>